<reference evidence="1" key="2">
    <citation type="submission" date="2020-09" db="EMBL/GenBank/DDBJ databases">
        <authorList>
            <person name="Sun Q."/>
            <person name="Zhou Y."/>
        </authorList>
    </citation>
    <scope>NUCLEOTIDE SEQUENCE</scope>
    <source>
        <strain evidence="1">CGMCC 1.12987</strain>
    </source>
</reference>
<evidence type="ECO:0008006" key="3">
    <source>
        <dbReference type="Google" id="ProtNLM"/>
    </source>
</evidence>
<dbReference type="EMBL" id="BMGR01000008">
    <property type="protein sequence ID" value="GGG08784.1"/>
    <property type="molecule type" value="Genomic_DNA"/>
</dbReference>
<comment type="caution">
    <text evidence="1">The sequence shown here is derived from an EMBL/GenBank/DDBJ whole genome shotgun (WGS) entry which is preliminary data.</text>
</comment>
<dbReference type="AlphaFoldDB" id="A0A917D2A9"/>
<protein>
    <recommendedName>
        <fullName evidence="3">Pullulanase</fullName>
    </recommendedName>
</protein>
<evidence type="ECO:0000313" key="2">
    <source>
        <dbReference type="Proteomes" id="UP000644756"/>
    </source>
</evidence>
<dbReference type="RefSeq" id="WP_188531581.1">
    <property type="nucleotide sequence ID" value="NZ_BMGR01000008.1"/>
</dbReference>
<dbReference type="InterPro" id="IPR045424">
    <property type="entry name" value="DUF6509"/>
</dbReference>
<name>A0A917D2A9_9BACL</name>
<accession>A0A917D2A9</accession>
<gene>
    <name evidence="1" type="ORF">GCM10010916_27030</name>
</gene>
<reference evidence="1" key="1">
    <citation type="journal article" date="2014" name="Int. J. Syst. Evol. Microbiol.">
        <title>Complete genome sequence of Corynebacterium casei LMG S-19264T (=DSM 44701T), isolated from a smear-ripened cheese.</title>
        <authorList>
            <consortium name="US DOE Joint Genome Institute (JGI-PGF)"/>
            <person name="Walter F."/>
            <person name="Albersmeier A."/>
            <person name="Kalinowski J."/>
            <person name="Ruckert C."/>
        </authorList>
    </citation>
    <scope>NUCLEOTIDE SEQUENCE</scope>
    <source>
        <strain evidence="1">CGMCC 1.12987</strain>
    </source>
</reference>
<organism evidence="1 2">
    <name type="scientific">Paenibacillus abyssi</name>
    <dbReference type="NCBI Taxonomy" id="1340531"/>
    <lineage>
        <taxon>Bacteria</taxon>
        <taxon>Bacillati</taxon>
        <taxon>Bacillota</taxon>
        <taxon>Bacilli</taxon>
        <taxon>Bacillales</taxon>
        <taxon>Paenibacillaceae</taxon>
        <taxon>Paenibacillus</taxon>
    </lineage>
</organism>
<evidence type="ECO:0000313" key="1">
    <source>
        <dbReference type="EMBL" id="GGG08784.1"/>
    </source>
</evidence>
<sequence length="98" mass="11671">MVTITAYSVEFIKDPFGILTGERYEFILDLEVDEDDELYSEKGLYVKVIYRVDESTSEIVKYDIYERTTERYLEFDFEEEELEAIAAFCKEHWQGAKL</sequence>
<proteinExistence type="predicted"/>
<dbReference type="Pfam" id="PF20119">
    <property type="entry name" value="DUF6509"/>
    <property type="match status" value="1"/>
</dbReference>
<dbReference type="Proteomes" id="UP000644756">
    <property type="component" value="Unassembled WGS sequence"/>
</dbReference>
<keyword evidence="2" id="KW-1185">Reference proteome</keyword>